<dbReference type="InterPro" id="IPR008183">
    <property type="entry name" value="Aldose_1/G6P_1-epimerase"/>
</dbReference>
<dbReference type="OrthoDB" id="9790727at2"/>
<comment type="caution">
    <text evidence="6">The sequence shown here is derived from an EMBL/GenBank/DDBJ whole genome shotgun (WGS) entry which is preliminary data.</text>
</comment>
<comment type="similarity">
    <text evidence="2 4">Belongs to the glucose-6-phosphate 1-epimerase family.</text>
</comment>
<evidence type="ECO:0000256" key="1">
    <source>
        <dbReference type="ARBA" id="ARBA00001096"/>
    </source>
</evidence>
<protein>
    <recommendedName>
        <fullName evidence="4">Putative glucose-6-phosphate 1-epimerase</fullName>
        <ecNumber evidence="4">5.1.3.15</ecNumber>
    </recommendedName>
</protein>
<dbReference type="EC" id="5.1.3.15" evidence="4"/>
<gene>
    <name evidence="6" type="ORF">Cflav_PD3967</name>
</gene>
<dbReference type="InterPro" id="IPR025532">
    <property type="entry name" value="G6P_1-epimerase"/>
</dbReference>
<dbReference type="CDD" id="cd09020">
    <property type="entry name" value="D-hex-6-P-epi_like"/>
    <property type="match status" value="1"/>
</dbReference>
<keyword evidence="7" id="KW-1185">Reference proteome</keyword>
<evidence type="ECO:0000256" key="5">
    <source>
        <dbReference type="PIRSR" id="PIRSR016020-1"/>
    </source>
</evidence>
<dbReference type="InterPro" id="IPR011013">
    <property type="entry name" value="Gal_mutarotase_sf_dom"/>
</dbReference>
<evidence type="ECO:0000256" key="4">
    <source>
        <dbReference type="PIRNR" id="PIRNR016020"/>
    </source>
</evidence>
<proteinExistence type="inferred from homology"/>
<dbReference type="PIRSF" id="PIRSF016020">
    <property type="entry name" value="PHexose_mutarotase"/>
    <property type="match status" value="1"/>
</dbReference>
<dbReference type="GO" id="GO:0030246">
    <property type="term" value="F:carbohydrate binding"/>
    <property type="evidence" value="ECO:0007669"/>
    <property type="project" value="UniProtKB-UniRule"/>
</dbReference>
<dbReference type="STRING" id="320771.Cflav_PD3967"/>
<dbReference type="EMBL" id="ABOX02000011">
    <property type="protein sequence ID" value="EEF61250.1"/>
    <property type="molecule type" value="Genomic_DNA"/>
</dbReference>
<feature type="active site" evidence="5">
    <location>
        <position position="167"/>
    </location>
</feature>
<accession>B9XG88</accession>
<dbReference type="SUPFAM" id="SSF74650">
    <property type="entry name" value="Galactose mutarotase-like"/>
    <property type="match status" value="1"/>
</dbReference>
<evidence type="ECO:0000313" key="7">
    <source>
        <dbReference type="Proteomes" id="UP000003688"/>
    </source>
</evidence>
<dbReference type="GO" id="GO:0005737">
    <property type="term" value="C:cytoplasm"/>
    <property type="evidence" value="ECO:0007669"/>
    <property type="project" value="TreeGrafter"/>
</dbReference>
<sequence length="300" mass="33473">MATGKELEFKNKLDVSGRVCFLKGTGDLAKLSITTKWSSAEIYLHGAHITHFKKKNEEPLLFLSQESRFEEGQAIRGGIPIIFPWFGAKEGFPAHGFARVKDWVLKEIVMTREGSVELHFSLPDSEKPEGVPFDLDYTVSVGETLRLRLIVINKSPDREFVYEDCLHSYFNIGGVNSVGISGLKGVNYRDKVADFAEKTETAEIIKISSEVDRVYMDTLSTVEIHDPALRRKIRIEKENSTSTVVWNPWIAKAQALPDFGNEEYQKMVCVESGNLGKNKVSLAPGKSAVLKVEISSSSSL</sequence>
<name>B9XG88_PEDPL</name>
<dbReference type="InterPro" id="IPR014718">
    <property type="entry name" value="GH-type_carb-bd"/>
</dbReference>
<dbReference type="Gene3D" id="2.70.98.10">
    <property type="match status" value="1"/>
</dbReference>
<dbReference type="GO" id="GO:0005975">
    <property type="term" value="P:carbohydrate metabolic process"/>
    <property type="evidence" value="ECO:0007669"/>
    <property type="project" value="InterPro"/>
</dbReference>
<reference evidence="6 7" key="1">
    <citation type="journal article" date="2011" name="J. Bacteriol.">
        <title>Genome sequence of 'Pedosphaera parvula' Ellin514, an aerobic Verrucomicrobial isolate from pasture soil.</title>
        <authorList>
            <person name="Kant R."/>
            <person name="van Passel M.W."/>
            <person name="Sangwan P."/>
            <person name="Palva A."/>
            <person name="Lucas S."/>
            <person name="Copeland A."/>
            <person name="Lapidus A."/>
            <person name="Glavina Del Rio T."/>
            <person name="Dalin E."/>
            <person name="Tice H."/>
            <person name="Bruce D."/>
            <person name="Goodwin L."/>
            <person name="Pitluck S."/>
            <person name="Chertkov O."/>
            <person name="Larimer F.W."/>
            <person name="Land M.L."/>
            <person name="Hauser L."/>
            <person name="Brettin T.S."/>
            <person name="Detter J.C."/>
            <person name="Han S."/>
            <person name="de Vos W.M."/>
            <person name="Janssen P.H."/>
            <person name="Smidt H."/>
        </authorList>
    </citation>
    <scope>NUCLEOTIDE SEQUENCE [LARGE SCALE GENOMIC DNA]</scope>
    <source>
        <strain evidence="6 7">Ellin514</strain>
    </source>
</reference>
<organism evidence="6 7">
    <name type="scientific">Pedosphaera parvula (strain Ellin514)</name>
    <dbReference type="NCBI Taxonomy" id="320771"/>
    <lineage>
        <taxon>Bacteria</taxon>
        <taxon>Pseudomonadati</taxon>
        <taxon>Verrucomicrobiota</taxon>
        <taxon>Pedosphaerae</taxon>
        <taxon>Pedosphaerales</taxon>
        <taxon>Pedosphaeraceae</taxon>
        <taxon>Pedosphaera</taxon>
    </lineage>
</organism>
<dbReference type="PANTHER" id="PTHR11122">
    <property type="entry name" value="APOSPORY-ASSOCIATED PROTEIN C-RELATED"/>
    <property type="match status" value="1"/>
</dbReference>
<feature type="active site" evidence="5">
    <location>
        <position position="271"/>
    </location>
</feature>
<comment type="catalytic activity">
    <reaction evidence="1">
        <text>alpha-D-glucose 6-phosphate = beta-D-glucose 6-phosphate</text>
        <dbReference type="Rhea" id="RHEA:16249"/>
        <dbReference type="ChEBI" id="CHEBI:58225"/>
        <dbReference type="ChEBI" id="CHEBI:58247"/>
        <dbReference type="EC" id="5.1.3.15"/>
    </reaction>
</comment>
<dbReference type="Pfam" id="PF01263">
    <property type="entry name" value="Aldose_epim"/>
    <property type="match status" value="1"/>
</dbReference>
<evidence type="ECO:0000313" key="6">
    <source>
        <dbReference type="EMBL" id="EEF61250.1"/>
    </source>
</evidence>
<dbReference type="PANTHER" id="PTHR11122:SF13">
    <property type="entry name" value="GLUCOSE-6-PHOSPHATE 1-EPIMERASE"/>
    <property type="match status" value="1"/>
</dbReference>
<evidence type="ECO:0000256" key="3">
    <source>
        <dbReference type="ARBA" id="ARBA00023235"/>
    </source>
</evidence>
<evidence type="ECO:0000256" key="2">
    <source>
        <dbReference type="ARBA" id="ARBA00005866"/>
    </source>
</evidence>
<keyword evidence="3 4" id="KW-0413">Isomerase</keyword>
<dbReference type="RefSeq" id="WP_007414834.1">
    <property type="nucleotide sequence ID" value="NZ_ABOX02000011.1"/>
</dbReference>
<dbReference type="GO" id="GO:0047938">
    <property type="term" value="F:glucose-6-phosphate 1-epimerase activity"/>
    <property type="evidence" value="ECO:0007669"/>
    <property type="project" value="UniProtKB-UniRule"/>
</dbReference>
<dbReference type="Proteomes" id="UP000003688">
    <property type="component" value="Unassembled WGS sequence"/>
</dbReference>
<dbReference type="AlphaFoldDB" id="B9XG88"/>